<evidence type="ECO:0000256" key="1">
    <source>
        <dbReference type="ARBA" id="ARBA00022603"/>
    </source>
</evidence>
<keyword evidence="2" id="KW-0808">Transferase</keyword>
<protein>
    <submittedName>
        <fullName evidence="4">Unannotated protein</fullName>
    </submittedName>
</protein>
<proteinExistence type="predicted"/>
<dbReference type="InterPro" id="IPR029063">
    <property type="entry name" value="SAM-dependent_MTases_sf"/>
</dbReference>
<evidence type="ECO:0000256" key="2">
    <source>
        <dbReference type="ARBA" id="ARBA00022679"/>
    </source>
</evidence>
<gene>
    <name evidence="4" type="ORF">UFOPK2844_00464</name>
</gene>
<dbReference type="PANTHER" id="PTHR43464">
    <property type="entry name" value="METHYLTRANSFERASE"/>
    <property type="match status" value="1"/>
</dbReference>
<dbReference type="SUPFAM" id="SSF53335">
    <property type="entry name" value="S-adenosyl-L-methionine-dependent methyltransferases"/>
    <property type="match status" value="1"/>
</dbReference>
<dbReference type="EMBL" id="CAEZZG010000005">
    <property type="protein sequence ID" value="CAB4751700.1"/>
    <property type="molecule type" value="Genomic_DNA"/>
</dbReference>
<name>A0A6J6TVM2_9ZZZZ</name>
<keyword evidence="3" id="KW-0949">S-adenosyl-L-methionine</keyword>
<reference evidence="4" key="1">
    <citation type="submission" date="2020-05" db="EMBL/GenBank/DDBJ databases">
        <authorList>
            <person name="Chiriac C."/>
            <person name="Salcher M."/>
            <person name="Ghai R."/>
            <person name="Kavagutti S V."/>
        </authorList>
    </citation>
    <scope>NUCLEOTIDE SEQUENCE</scope>
</reference>
<dbReference type="GO" id="GO:0008168">
    <property type="term" value="F:methyltransferase activity"/>
    <property type="evidence" value="ECO:0007669"/>
    <property type="project" value="UniProtKB-KW"/>
</dbReference>
<evidence type="ECO:0000256" key="3">
    <source>
        <dbReference type="ARBA" id="ARBA00022691"/>
    </source>
</evidence>
<organism evidence="4">
    <name type="scientific">freshwater metagenome</name>
    <dbReference type="NCBI Taxonomy" id="449393"/>
    <lineage>
        <taxon>unclassified sequences</taxon>
        <taxon>metagenomes</taxon>
        <taxon>ecological metagenomes</taxon>
    </lineage>
</organism>
<dbReference type="CDD" id="cd02440">
    <property type="entry name" value="AdoMet_MTases"/>
    <property type="match status" value="1"/>
</dbReference>
<evidence type="ECO:0000313" key="4">
    <source>
        <dbReference type="EMBL" id="CAB4751700.1"/>
    </source>
</evidence>
<accession>A0A6J6TVM2</accession>
<dbReference type="Gene3D" id="3.40.50.150">
    <property type="entry name" value="Vaccinia Virus protein VP39"/>
    <property type="match status" value="1"/>
</dbReference>
<dbReference type="GO" id="GO:0032259">
    <property type="term" value="P:methylation"/>
    <property type="evidence" value="ECO:0007669"/>
    <property type="project" value="UniProtKB-KW"/>
</dbReference>
<dbReference type="AlphaFoldDB" id="A0A6J6TVM2"/>
<sequence>MNEIPNEPSLEERFSFGKNWEKFINDNFSEERISGSLKAFTEFTKLETLNGLSVIDVGCGSGLHSLVFSRMNAKSLYSFDFDPKSVAITQSLKKYSDLNSWEVRQASILDEELMQSLGKFDFVYSWGVLHHTGSVWKAITNTCELVNPKGQLFIALYSRDVQPKADYWLKIKKRYVSSSAPVKFFMELRYLIRYQLIPSVISFNFKSLKKRSSRARGMDLMTDVRDWLGGWPMEFVYDQEVINYVEAKGFKLKKISTGEACTEFLFDKI</sequence>
<keyword evidence="1" id="KW-0489">Methyltransferase</keyword>
<dbReference type="PANTHER" id="PTHR43464:SF19">
    <property type="entry name" value="UBIQUINONE BIOSYNTHESIS O-METHYLTRANSFERASE, MITOCHONDRIAL"/>
    <property type="match status" value="1"/>
</dbReference>
<dbReference type="Pfam" id="PF13489">
    <property type="entry name" value="Methyltransf_23"/>
    <property type="match status" value="1"/>
</dbReference>